<reference evidence="3" key="1">
    <citation type="submission" date="2016-10" db="EMBL/GenBank/DDBJ databases">
        <authorList>
            <person name="Varghese N."/>
            <person name="Submissions S."/>
        </authorList>
    </citation>
    <scope>NUCLEOTIDE SEQUENCE [LARGE SCALE GENOMIC DNA]</scope>
    <source>
        <strain evidence="3">CGMCC 4.3568</strain>
    </source>
</reference>
<evidence type="ECO:0000256" key="1">
    <source>
        <dbReference type="SAM" id="MobiDB-lite"/>
    </source>
</evidence>
<gene>
    <name evidence="2" type="ORF">SAMN05216266_10881</name>
</gene>
<feature type="compositionally biased region" description="Acidic residues" evidence="1">
    <location>
        <begin position="82"/>
        <end position="93"/>
    </location>
</feature>
<proteinExistence type="predicted"/>
<organism evidence="2 3">
    <name type="scientific">Amycolatopsis marina</name>
    <dbReference type="NCBI Taxonomy" id="490629"/>
    <lineage>
        <taxon>Bacteria</taxon>
        <taxon>Bacillati</taxon>
        <taxon>Actinomycetota</taxon>
        <taxon>Actinomycetes</taxon>
        <taxon>Pseudonocardiales</taxon>
        <taxon>Pseudonocardiaceae</taxon>
        <taxon>Amycolatopsis</taxon>
    </lineage>
</organism>
<name>A0A1I1A237_9PSEU</name>
<dbReference type="AlphaFoldDB" id="A0A1I1A237"/>
<sequence length="151" mass="16499">MDSTENLQQLRSRLGSIGRENSERLALIEQRAAKAAKESKDTTQRLATDTDEVLARLSERAQRVKNAGGWATEGSVAKSTVEENDFGFDEDDQAREPQPDAAPATRPLPPVPPTPPVVAPPMAPARAASVRHVRRAPVEEEDYAQTDWTAD</sequence>
<feature type="compositionally biased region" description="Acidic residues" evidence="1">
    <location>
        <begin position="139"/>
        <end position="151"/>
    </location>
</feature>
<dbReference type="Proteomes" id="UP000243799">
    <property type="component" value="Unassembled WGS sequence"/>
</dbReference>
<dbReference type="OrthoDB" id="3638423at2"/>
<evidence type="ECO:0000313" key="2">
    <source>
        <dbReference type="EMBL" id="SFB31582.1"/>
    </source>
</evidence>
<accession>A0A1I1A237</accession>
<feature type="compositionally biased region" description="Pro residues" evidence="1">
    <location>
        <begin position="106"/>
        <end position="123"/>
    </location>
</feature>
<dbReference type="EMBL" id="FOKG01000008">
    <property type="protein sequence ID" value="SFB31582.1"/>
    <property type="molecule type" value="Genomic_DNA"/>
</dbReference>
<feature type="region of interest" description="Disordered" evidence="1">
    <location>
        <begin position="63"/>
        <end position="151"/>
    </location>
</feature>
<dbReference type="RefSeq" id="WP_091673814.1">
    <property type="nucleotide sequence ID" value="NZ_FOKG01000008.1"/>
</dbReference>
<keyword evidence="3" id="KW-1185">Reference proteome</keyword>
<evidence type="ECO:0000313" key="3">
    <source>
        <dbReference type="Proteomes" id="UP000243799"/>
    </source>
</evidence>
<protein>
    <submittedName>
        <fullName evidence="2">Uncharacterized protein</fullName>
    </submittedName>
</protein>
<dbReference type="STRING" id="490629.SAMN05216266_10881"/>